<gene>
    <name evidence="2" type="ordered locus">Hipma_0530</name>
</gene>
<dbReference type="Pfam" id="PF02538">
    <property type="entry name" value="Hydantoinase_B"/>
    <property type="match status" value="1"/>
</dbReference>
<keyword evidence="2" id="KW-0378">Hydrolase</keyword>
<dbReference type="AlphaFoldDB" id="F2LUH5"/>
<dbReference type="eggNOG" id="COG0146">
    <property type="taxonomic scope" value="Bacteria"/>
</dbReference>
<dbReference type="PANTHER" id="PTHR11365:SF23">
    <property type="entry name" value="HYPOTHETICAL 5-OXOPROLINASE (EUROFUNG)-RELATED"/>
    <property type="match status" value="1"/>
</dbReference>
<feature type="domain" description="Hydantoinase B/oxoprolinase" evidence="1">
    <location>
        <begin position="4"/>
        <end position="518"/>
    </location>
</feature>
<dbReference type="Proteomes" id="UP000008139">
    <property type="component" value="Chromosome"/>
</dbReference>
<dbReference type="GO" id="GO:0006749">
    <property type="term" value="P:glutathione metabolic process"/>
    <property type="evidence" value="ECO:0007669"/>
    <property type="project" value="TreeGrafter"/>
</dbReference>
<dbReference type="OrthoDB" id="9761586at2"/>
<evidence type="ECO:0000313" key="3">
    <source>
        <dbReference type="Proteomes" id="UP000008139"/>
    </source>
</evidence>
<dbReference type="InterPro" id="IPR003692">
    <property type="entry name" value="Hydantoinase_B"/>
</dbReference>
<dbReference type="PANTHER" id="PTHR11365">
    <property type="entry name" value="5-OXOPROLINASE RELATED"/>
    <property type="match status" value="1"/>
</dbReference>
<sequence>MKVNPILLEVFKNKLSSVADEMGVSLNRTAFSANIKERRDFSCAVFDENGDMIAQAAHIPVHLGSMPMSVKAAISEFDFKEGDMVVLNDPFKGGTHLPDITIVAGVFVDGEEKPVFYVANRAHHADVGGMSSGSMPLSSNIFQEGVIIPPLKLVENGQINESVFKLFLNNVRTPYEREGDFKAQIMANLTGIKRIKEMVDKYSLNTVKLYAKELMDYSERIMRKTILEIPDGTYSFVDFLDDDGIERQNIKIQLDLTIDSDNAILDFTKSDNQVMGSVNAVYAITLSAALYVFRCLVEQNIPTNTGCLRPLNLITRKGSVVDAVFPSAVAGGNVETSQRIVDVILGALSKAVPEKIPAASQGTMNNIAIGGINELNGEPFAYYETLGGGMGASNKHHGESAIHSHMTNTLNTPIEALEYSYPFRVRRYSIRRGSGGKGRFCGGDGLIREIELLNKAEITVLSERRRLSPYGLEGGEPGNRGRNVIIRNSKEMDMPPKFTMKLNKGDIVRIETPGGGGYFKSNK</sequence>
<dbReference type="GO" id="GO:0017168">
    <property type="term" value="F:5-oxoprolinase (ATP-hydrolyzing) activity"/>
    <property type="evidence" value="ECO:0007669"/>
    <property type="project" value="UniProtKB-EC"/>
</dbReference>
<organism evidence="2 3">
    <name type="scientific">Hippea maritima (strain ATCC 700847 / DSM 10411 / MH2)</name>
    <dbReference type="NCBI Taxonomy" id="760142"/>
    <lineage>
        <taxon>Bacteria</taxon>
        <taxon>Pseudomonadati</taxon>
        <taxon>Campylobacterota</taxon>
        <taxon>Desulfurellia</taxon>
        <taxon>Desulfurellales</taxon>
        <taxon>Hippeaceae</taxon>
        <taxon>Hippea</taxon>
    </lineage>
</organism>
<dbReference type="HOGENOM" id="CLU_020413_1_0_7"/>
<evidence type="ECO:0000259" key="1">
    <source>
        <dbReference type="Pfam" id="PF02538"/>
    </source>
</evidence>
<name>F2LUH5_HIPMA</name>
<dbReference type="RefSeq" id="WP_013681542.1">
    <property type="nucleotide sequence ID" value="NC_015318.1"/>
</dbReference>
<proteinExistence type="predicted"/>
<dbReference type="EC" id="3.5.2.9" evidence="2"/>
<dbReference type="STRING" id="760142.Hipma_0530"/>
<reference evidence="3" key="2">
    <citation type="submission" date="2011-03" db="EMBL/GenBank/DDBJ databases">
        <title>The complete genome of Hippea maritima DSM 10411.</title>
        <authorList>
            <consortium name="US DOE Joint Genome Institute (JGI-PGF)"/>
            <person name="Lucas S."/>
            <person name="Copeland A."/>
            <person name="Lapidus A."/>
            <person name="Bruce D."/>
            <person name="Goodwin L."/>
            <person name="Pitluck S."/>
            <person name="Peters L."/>
            <person name="Kyrpides N."/>
            <person name="Mavromatis K."/>
            <person name="Pagani I."/>
            <person name="Ivanova N."/>
            <person name="Mikhailova N."/>
            <person name="Lu M."/>
            <person name="Detter J.C."/>
            <person name="Tapia R."/>
            <person name="Han C."/>
            <person name="Land M."/>
            <person name="Hauser L."/>
            <person name="Markowitz V."/>
            <person name="Cheng J.-F."/>
            <person name="Hugenholtz P."/>
            <person name="Woyke T."/>
            <person name="Wu D."/>
            <person name="Spring S."/>
            <person name="Schroeder M."/>
            <person name="Brambilla E."/>
            <person name="Klenk H.-P."/>
            <person name="Eisen J.A."/>
        </authorList>
    </citation>
    <scope>NUCLEOTIDE SEQUENCE [LARGE SCALE GENOMIC DNA]</scope>
    <source>
        <strain evidence="3">ATCC 700847 / DSM 10411 / MH2</strain>
    </source>
</reference>
<dbReference type="EMBL" id="CP002606">
    <property type="protein sequence ID" value="AEA33501.1"/>
    <property type="molecule type" value="Genomic_DNA"/>
</dbReference>
<dbReference type="InterPro" id="IPR045079">
    <property type="entry name" value="Oxoprolinase-like"/>
</dbReference>
<keyword evidence="3" id="KW-1185">Reference proteome</keyword>
<protein>
    <submittedName>
        <fullName evidence="2">5-oxoprolinase (ATP-hydrolyzing)</fullName>
        <ecNumber evidence="2">3.5.2.9</ecNumber>
    </submittedName>
</protein>
<dbReference type="KEGG" id="hmr:Hipma_0530"/>
<dbReference type="GO" id="GO:0005829">
    <property type="term" value="C:cytosol"/>
    <property type="evidence" value="ECO:0007669"/>
    <property type="project" value="TreeGrafter"/>
</dbReference>
<dbReference type="InParanoid" id="F2LUH5"/>
<accession>F2LUH5</accession>
<reference evidence="2 3" key="1">
    <citation type="journal article" date="2011" name="Stand. Genomic Sci.">
        <title>Complete genome sequence of the thermophilic sulfur-reducer Hippea maritima type strain (MH(2)).</title>
        <authorList>
            <person name="Huntemann M."/>
            <person name="Lu M."/>
            <person name="Nolan M."/>
            <person name="Lapidus A."/>
            <person name="Lucas S."/>
            <person name="Hammon N."/>
            <person name="Deshpande S."/>
            <person name="Cheng J.F."/>
            <person name="Tapia R."/>
            <person name="Han C."/>
            <person name="Goodwin L."/>
            <person name="Pitluck S."/>
            <person name="Liolios K."/>
            <person name="Pagani I."/>
            <person name="Ivanova N."/>
            <person name="Ovchinikova G."/>
            <person name="Pati A."/>
            <person name="Chen A."/>
            <person name="Palaniappan K."/>
            <person name="Land M."/>
            <person name="Hauser L."/>
            <person name="Jeffries C.D."/>
            <person name="Detter J.C."/>
            <person name="Brambilla E.M."/>
            <person name="Rohde M."/>
            <person name="Spring S."/>
            <person name="Goker M."/>
            <person name="Woyke T."/>
            <person name="Bristow J."/>
            <person name="Eisen J.A."/>
            <person name="Markowitz V."/>
            <person name="Hugenholtz P."/>
            <person name="Kyrpides N.C."/>
            <person name="Klenk H.P."/>
            <person name="Mavromatis K."/>
        </authorList>
    </citation>
    <scope>NUCLEOTIDE SEQUENCE [LARGE SCALE GENOMIC DNA]</scope>
    <source>
        <strain evidence="3">ATCC 700847 / DSM 10411 / MH2</strain>
    </source>
</reference>
<evidence type="ECO:0000313" key="2">
    <source>
        <dbReference type="EMBL" id="AEA33501.1"/>
    </source>
</evidence>